<evidence type="ECO:0000256" key="7">
    <source>
        <dbReference type="ARBA" id="ARBA00023125"/>
    </source>
</evidence>
<sequence length="493" mass="56663">MLHIQETGMSLQLKTDPDSDFYEEKDTVLCHICTDTATGRHYGAIACNGCKGFFRRTVRRAYEYKCRFDSKCKIDKHNRAVCRYCRYMKCIRSGMRDDQVQMERDVIGKRVKGENNKSWDDKSPRTSPELNKPNWNEHEYLLNCLLRSESTIHSLRDTVIKQIGNVEYTTKDSQSSDDANNTDTASLNDVLKSMHSQLLLVIEWAKTLPEFTQLSSEDQTILLKNFAGQHVTLCVAYRSRESNDVLKLLNDRCIPRASKSKNGKETVDGFYLRDCEKVMDQLVAPMRFLNMDDTEFVALKACILFNPVARGLSKLACQKILETRRKVFSALEQYIRKNKPTETTRLGDLTFFILSPLSVLSQTISEDIMFTKMCGAARIDMLMEELILAESGYNHHIRPHVNPSMSHEDDSLQCPPCVDLPHHQEDPTMIPSTSVSPLDNIPPMMENDIQSHSQQPHNLPWMNHNPEYMPYPQMHGAYQDLNIPPPNYVNPHF</sequence>
<dbReference type="SMART" id="SM00430">
    <property type="entry name" value="HOLI"/>
    <property type="match status" value="1"/>
</dbReference>
<name>A0A9P1NAN7_9PELO</name>
<evidence type="ECO:0000313" key="16">
    <source>
        <dbReference type="Proteomes" id="UP001152747"/>
    </source>
</evidence>
<dbReference type="PANTHER" id="PTHR24083">
    <property type="entry name" value="NUCLEAR HORMONE RECEPTOR"/>
    <property type="match status" value="1"/>
</dbReference>
<evidence type="ECO:0000256" key="9">
    <source>
        <dbReference type="ARBA" id="ARBA00023170"/>
    </source>
</evidence>
<comment type="caution">
    <text evidence="15">The sequence shown here is derived from an EMBL/GenBank/DDBJ whole genome shotgun (WGS) entry which is preliminary data.</text>
</comment>
<dbReference type="InterPro" id="IPR050274">
    <property type="entry name" value="Nuclear_hormone_rcpt_NR2"/>
</dbReference>
<dbReference type="Pfam" id="PF00104">
    <property type="entry name" value="Hormone_recep"/>
    <property type="match status" value="1"/>
</dbReference>
<dbReference type="Gene3D" id="1.10.565.10">
    <property type="entry name" value="Retinoid X Receptor"/>
    <property type="match status" value="1"/>
</dbReference>
<gene>
    <name evidence="15" type="ORF">CAMP_LOCUS18542</name>
</gene>
<evidence type="ECO:0000256" key="5">
    <source>
        <dbReference type="ARBA" id="ARBA00022833"/>
    </source>
</evidence>
<accession>A0A9P1NAN7</accession>
<dbReference type="PROSITE" id="PS51030">
    <property type="entry name" value="NUCLEAR_REC_DBD_2"/>
    <property type="match status" value="1"/>
</dbReference>
<evidence type="ECO:0000259" key="14">
    <source>
        <dbReference type="PROSITE" id="PS51843"/>
    </source>
</evidence>
<dbReference type="GO" id="GO:0003700">
    <property type="term" value="F:DNA-binding transcription factor activity"/>
    <property type="evidence" value="ECO:0007669"/>
    <property type="project" value="InterPro"/>
</dbReference>
<keyword evidence="9 11" id="KW-0675">Receptor</keyword>
<dbReference type="EMBL" id="CANHGI010000006">
    <property type="protein sequence ID" value="CAI5455905.1"/>
    <property type="molecule type" value="Genomic_DNA"/>
</dbReference>
<evidence type="ECO:0000256" key="3">
    <source>
        <dbReference type="ARBA" id="ARBA00022723"/>
    </source>
</evidence>
<dbReference type="InterPro" id="IPR001628">
    <property type="entry name" value="Znf_hrmn_rcpt"/>
</dbReference>
<evidence type="ECO:0000256" key="2">
    <source>
        <dbReference type="ARBA" id="ARBA00005993"/>
    </source>
</evidence>
<evidence type="ECO:0000256" key="11">
    <source>
        <dbReference type="RuleBase" id="RU004334"/>
    </source>
</evidence>
<dbReference type="GO" id="GO:0005634">
    <property type="term" value="C:nucleus"/>
    <property type="evidence" value="ECO:0007669"/>
    <property type="project" value="UniProtKB-SubCell"/>
</dbReference>
<comment type="similarity">
    <text evidence="2 11">Belongs to the nuclear hormone receptor family.</text>
</comment>
<keyword evidence="5 11" id="KW-0862">Zinc</keyword>
<keyword evidence="16" id="KW-1185">Reference proteome</keyword>
<dbReference type="PROSITE" id="PS51843">
    <property type="entry name" value="NR_LBD"/>
    <property type="match status" value="1"/>
</dbReference>
<proteinExistence type="inferred from homology"/>
<reference evidence="15" key="1">
    <citation type="submission" date="2022-11" db="EMBL/GenBank/DDBJ databases">
        <authorList>
            <person name="Kikuchi T."/>
        </authorList>
    </citation>
    <scope>NUCLEOTIDE SEQUENCE</scope>
    <source>
        <strain evidence="15">PS1010</strain>
    </source>
</reference>
<evidence type="ECO:0000256" key="12">
    <source>
        <dbReference type="SAM" id="MobiDB-lite"/>
    </source>
</evidence>
<evidence type="ECO:0000313" key="15">
    <source>
        <dbReference type="EMBL" id="CAI5455905.1"/>
    </source>
</evidence>
<feature type="domain" description="Nuclear receptor" evidence="13">
    <location>
        <begin position="27"/>
        <end position="102"/>
    </location>
</feature>
<comment type="subcellular location">
    <subcellularLocation>
        <location evidence="1 11">Nucleus</location>
    </subcellularLocation>
</comment>
<feature type="compositionally biased region" description="Basic and acidic residues" evidence="12">
    <location>
        <begin position="111"/>
        <end position="124"/>
    </location>
</feature>
<dbReference type="SUPFAM" id="SSF57716">
    <property type="entry name" value="Glucocorticoid receptor-like (DNA-binding domain)"/>
    <property type="match status" value="1"/>
</dbReference>
<organism evidence="15 16">
    <name type="scientific">Caenorhabditis angaria</name>
    <dbReference type="NCBI Taxonomy" id="860376"/>
    <lineage>
        <taxon>Eukaryota</taxon>
        <taxon>Metazoa</taxon>
        <taxon>Ecdysozoa</taxon>
        <taxon>Nematoda</taxon>
        <taxon>Chromadorea</taxon>
        <taxon>Rhabditida</taxon>
        <taxon>Rhabditina</taxon>
        <taxon>Rhabditomorpha</taxon>
        <taxon>Rhabditoidea</taxon>
        <taxon>Rhabditidae</taxon>
        <taxon>Peloderinae</taxon>
        <taxon>Caenorhabditis</taxon>
    </lineage>
</organism>
<dbReference type="FunFam" id="3.30.50.10:FF:000030">
    <property type="entry name" value="Nuclear Hormone Receptor family"/>
    <property type="match status" value="1"/>
</dbReference>
<dbReference type="PRINTS" id="PR00047">
    <property type="entry name" value="STROIDFINGER"/>
</dbReference>
<keyword evidence="10 11" id="KW-0539">Nucleus</keyword>
<evidence type="ECO:0000259" key="13">
    <source>
        <dbReference type="PROSITE" id="PS51030"/>
    </source>
</evidence>
<evidence type="ECO:0000256" key="8">
    <source>
        <dbReference type="ARBA" id="ARBA00023163"/>
    </source>
</evidence>
<dbReference type="InterPro" id="IPR049636">
    <property type="entry name" value="HNF4-like_DBD"/>
</dbReference>
<protein>
    <submittedName>
        <fullName evidence="15">Uncharacterized protein</fullName>
    </submittedName>
</protein>
<dbReference type="Pfam" id="PF00105">
    <property type="entry name" value="zf-C4"/>
    <property type="match status" value="1"/>
</dbReference>
<dbReference type="PRINTS" id="PR00398">
    <property type="entry name" value="STRDHORMONER"/>
</dbReference>
<dbReference type="AlphaFoldDB" id="A0A9P1NAN7"/>
<dbReference type="InterPro" id="IPR001723">
    <property type="entry name" value="Nuclear_hrmn_rcpt"/>
</dbReference>
<dbReference type="SMART" id="SM00399">
    <property type="entry name" value="ZnF_C4"/>
    <property type="match status" value="1"/>
</dbReference>
<evidence type="ECO:0000256" key="1">
    <source>
        <dbReference type="ARBA" id="ARBA00004123"/>
    </source>
</evidence>
<dbReference type="SUPFAM" id="SSF48508">
    <property type="entry name" value="Nuclear receptor ligand-binding domain"/>
    <property type="match status" value="1"/>
</dbReference>
<dbReference type="OrthoDB" id="5771769at2759"/>
<keyword evidence="4 11" id="KW-0863">Zinc-finger</keyword>
<dbReference type="GO" id="GO:0000978">
    <property type="term" value="F:RNA polymerase II cis-regulatory region sequence-specific DNA binding"/>
    <property type="evidence" value="ECO:0007669"/>
    <property type="project" value="InterPro"/>
</dbReference>
<dbReference type="Gene3D" id="3.30.50.10">
    <property type="entry name" value="Erythroid Transcription Factor GATA-1, subunit A"/>
    <property type="match status" value="1"/>
</dbReference>
<dbReference type="GO" id="GO:0008270">
    <property type="term" value="F:zinc ion binding"/>
    <property type="evidence" value="ECO:0007669"/>
    <property type="project" value="UniProtKB-KW"/>
</dbReference>
<feature type="domain" description="NR LBD" evidence="14">
    <location>
        <begin position="137"/>
        <end position="390"/>
    </location>
</feature>
<feature type="region of interest" description="Disordered" evidence="12">
    <location>
        <begin position="111"/>
        <end position="132"/>
    </location>
</feature>
<dbReference type="Proteomes" id="UP001152747">
    <property type="component" value="Unassembled WGS sequence"/>
</dbReference>
<dbReference type="CDD" id="cd06960">
    <property type="entry name" value="NR_DBD_HNF4A"/>
    <property type="match status" value="1"/>
</dbReference>
<dbReference type="PROSITE" id="PS00031">
    <property type="entry name" value="NUCLEAR_REC_DBD_1"/>
    <property type="match status" value="1"/>
</dbReference>
<evidence type="ECO:0000256" key="4">
    <source>
        <dbReference type="ARBA" id="ARBA00022771"/>
    </source>
</evidence>
<keyword evidence="8 11" id="KW-0804">Transcription</keyword>
<evidence type="ECO:0000256" key="10">
    <source>
        <dbReference type="ARBA" id="ARBA00023242"/>
    </source>
</evidence>
<dbReference type="InterPro" id="IPR035500">
    <property type="entry name" value="NHR-like_dom_sf"/>
</dbReference>
<keyword evidence="6 11" id="KW-0805">Transcription regulation</keyword>
<dbReference type="InterPro" id="IPR013088">
    <property type="entry name" value="Znf_NHR/GATA"/>
</dbReference>
<keyword evidence="7 11" id="KW-0238">DNA-binding</keyword>
<evidence type="ECO:0000256" key="6">
    <source>
        <dbReference type="ARBA" id="ARBA00023015"/>
    </source>
</evidence>
<keyword evidence="3 11" id="KW-0479">Metal-binding</keyword>
<dbReference type="InterPro" id="IPR000536">
    <property type="entry name" value="Nucl_hrmn_rcpt_lig-bd"/>
</dbReference>